<dbReference type="STRING" id="35608.A0A2U1QFF6"/>
<dbReference type="GO" id="GO:0016881">
    <property type="term" value="F:acid-amino acid ligase activity"/>
    <property type="evidence" value="ECO:0007669"/>
    <property type="project" value="TreeGrafter"/>
</dbReference>
<dbReference type="PANTHER" id="PTHR31901">
    <property type="entry name" value="GH3 DOMAIN-CONTAINING PROTEIN"/>
    <property type="match status" value="1"/>
</dbReference>
<feature type="domain" description="GH3 C-terminal" evidence="1">
    <location>
        <begin position="9"/>
        <end position="67"/>
    </location>
</feature>
<dbReference type="AlphaFoldDB" id="A0A2U1QFF6"/>
<dbReference type="InterPro" id="IPR004993">
    <property type="entry name" value="GH3"/>
</dbReference>
<proteinExistence type="predicted"/>
<dbReference type="InterPro" id="IPR055378">
    <property type="entry name" value="GH3_C"/>
</dbReference>
<dbReference type="OrthoDB" id="10004661at2759"/>
<reference evidence="2 3" key="1">
    <citation type="journal article" date="2018" name="Mol. Plant">
        <title>The genome of Artemisia annua provides insight into the evolution of Asteraceae family and artemisinin biosynthesis.</title>
        <authorList>
            <person name="Shen Q."/>
            <person name="Zhang L."/>
            <person name="Liao Z."/>
            <person name="Wang S."/>
            <person name="Yan T."/>
            <person name="Shi P."/>
            <person name="Liu M."/>
            <person name="Fu X."/>
            <person name="Pan Q."/>
            <person name="Wang Y."/>
            <person name="Lv Z."/>
            <person name="Lu X."/>
            <person name="Zhang F."/>
            <person name="Jiang W."/>
            <person name="Ma Y."/>
            <person name="Chen M."/>
            <person name="Hao X."/>
            <person name="Li L."/>
            <person name="Tang Y."/>
            <person name="Lv G."/>
            <person name="Zhou Y."/>
            <person name="Sun X."/>
            <person name="Brodelius P.E."/>
            <person name="Rose J.K.C."/>
            <person name="Tang K."/>
        </authorList>
    </citation>
    <scope>NUCLEOTIDE SEQUENCE [LARGE SCALE GENOMIC DNA]</scope>
    <source>
        <strain evidence="3">cv. Huhao1</strain>
        <tissue evidence="2">Leaf</tissue>
    </source>
</reference>
<dbReference type="Proteomes" id="UP000245207">
    <property type="component" value="Unassembled WGS sequence"/>
</dbReference>
<name>A0A2U1QFF6_ARTAN</name>
<comment type="caution">
    <text evidence="2">The sequence shown here is derived from an EMBL/GenBank/DDBJ whole genome shotgun (WGS) entry which is preliminary data.</text>
</comment>
<protein>
    <submittedName>
        <fullName evidence="2">Auxin-responsive GH3 family protein</fullName>
    </submittedName>
</protein>
<evidence type="ECO:0000313" key="3">
    <source>
        <dbReference type="Proteomes" id="UP000245207"/>
    </source>
</evidence>
<organism evidence="2 3">
    <name type="scientific">Artemisia annua</name>
    <name type="common">Sweet wormwood</name>
    <dbReference type="NCBI Taxonomy" id="35608"/>
    <lineage>
        <taxon>Eukaryota</taxon>
        <taxon>Viridiplantae</taxon>
        <taxon>Streptophyta</taxon>
        <taxon>Embryophyta</taxon>
        <taxon>Tracheophyta</taxon>
        <taxon>Spermatophyta</taxon>
        <taxon>Magnoliopsida</taxon>
        <taxon>eudicotyledons</taxon>
        <taxon>Gunneridae</taxon>
        <taxon>Pentapetalae</taxon>
        <taxon>asterids</taxon>
        <taxon>campanulids</taxon>
        <taxon>Asterales</taxon>
        <taxon>Asteraceae</taxon>
        <taxon>Asteroideae</taxon>
        <taxon>Anthemideae</taxon>
        <taxon>Artemisiinae</taxon>
        <taxon>Artemisia</taxon>
    </lineage>
</organism>
<dbReference type="Pfam" id="PF23572">
    <property type="entry name" value="GH3_C"/>
    <property type="match status" value="1"/>
</dbReference>
<sequence length="98" mass="11102">MISWIDVRCLAMEECLNSVYRQSRVADQSIGPLEIRIVKSGTFEVLMDYAISKGASINQYKVPKCVSFAPFMKLLDSSVVSTHFSPAAPHWTSERRFQ</sequence>
<evidence type="ECO:0000259" key="1">
    <source>
        <dbReference type="Pfam" id="PF23572"/>
    </source>
</evidence>
<gene>
    <name evidence="2" type="ORF">CTI12_AA036300</name>
</gene>
<dbReference type="PANTHER" id="PTHR31901:SF7">
    <property type="entry name" value="INDOLE-3-ACETIC ACID-AMIDO SYNTHETASE GH3.2-RELATED"/>
    <property type="match status" value="1"/>
</dbReference>
<accession>A0A2U1QFF6</accession>
<keyword evidence="3" id="KW-1185">Reference proteome</keyword>
<dbReference type="GO" id="GO:0005737">
    <property type="term" value="C:cytoplasm"/>
    <property type="evidence" value="ECO:0007669"/>
    <property type="project" value="TreeGrafter"/>
</dbReference>
<evidence type="ECO:0000313" key="2">
    <source>
        <dbReference type="EMBL" id="PWA96707.1"/>
    </source>
</evidence>
<dbReference type="EMBL" id="PKPP01000164">
    <property type="protein sequence ID" value="PWA96707.1"/>
    <property type="molecule type" value="Genomic_DNA"/>
</dbReference>